<dbReference type="InterPro" id="IPR028082">
    <property type="entry name" value="Peripla_BP_I"/>
</dbReference>
<keyword evidence="6" id="KW-1185">Reference proteome</keyword>
<feature type="domain" description="HTH lacI-type" evidence="4">
    <location>
        <begin position="5"/>
        <end position="59"/>
    </location>
</feature>
<dbReference type="PANTHER" id="PTHR30146:SF109">
    <property type="entry name" value="HTH-TYPE TRANSCRIPTIONAL REGULATOR GALS"/>
    <property type="match status" value="1"/>
</dbReference>
<dbReference type="SMART" id="SM00354">
    <property type="entry name" value="HTH_LACI"/>
    <property type="match status" value="1"/>
</dbReference>
<dbReference type="SUPFAM" id="SSF53822">
    <property type="entry name" value="Periplasmic binding protein-like I"/>
    <property type="match status" value="1"/>
</dbReference>
<dbReference type="OrthoDB" id="9803256at2"/>
<evidence type="ECO:0000313" key="5">
    <source>
        <dbReference type="EMBL" id="AXJ01349.1"/>
    </source>
</evidence>
<evidence type="ECO:0000313" key="6">
    <source>
        <dbReference type="Proteomes" id="UP000254808"/>
    </source>
</evidence>
<evidence type="ECO:0000259" key="4">
    <source>
        <dbReference type="PROSITE" id="PS50932"/>
    </source>
</evidence>
<reference evidence="5 6" key="1">
    <citation type="submission" date="2018-03" db="EMBL/GenBank/DDBJ databases">
        <title>Phenotypic and genomic properties of Cyclonatronum proteinivorum gen. nov., sp. nov., a haloalkaliphilic bacteroidete from soda lakes possessing Na+-translocating rhodopsin.</title>
        <authorList>
            <person name="Toshchakov S.V."/>
            <person name="Korzhenkov A."/>
            <person name="Samarov N.I."/>
            <person name="Kublanov I.V."/>
            <person name="Muntyan M.S."/>
            <person name="Sorokin D.Y."/>
        </authorList>
    </citation>
    <scope>NUCLEOTIDE SEQUENCE [LARGE SCALE GENOMIC DNA]</scope>
    <source>
        <strain evidence="5 6">Omega</strain>
    </source>
</reference>
<dbReference type="Proteomes" id="UP000254808">
    <property type="component" value="Chromosome"/>
</dbReference>
<proteinExistence type="predicted"/>
<dbReference type="PROSITE" id="PS50932">
    <property type="entry name" value="HTH_LACI_2"/>
    <property type="match status" value="1"/>
</dbReference>
<dbReference type="PRINTS" id="PR00036">
    <property type="entry name" value="HTHLACI"/>
</dbReference>
<name>A0A345ULJ7_9BACT</name>
<sequence length="337" mass="37764">MAKKITIYDVAKDAGVAISTVSRVLNGSPYVSEETKNKVQAAIDKLDFHPQVSARMLAKRQPQIIAVAVPTFTTPFFNEVLKGVKDEISKLDLDFIIYNTGSEDPEENFKRFVDRGIPDGLIVFSIDITEKVNKRLKDYDIPVILVGSNHPEYDYFYWDNYKGGYTAGKHLAQNGYRKIGFIRSHTKSSISDERERGFRDALAENGISLNDDMLVSGITRKHAGFSEEAGYEAIKILKERDAIPEALFCSNDAQAIGAIHALGEMGLSVPEDVAILGYDNIKISKYLNLSTMDQAMYDVGIRAIQRLSERYKDNNIKLKQTVIEPELIVRKSTKPKS</sequence>
<dbReference type="RefSeq" id="WP_114984547.1">
    <property type="nucleotide sequence ID" value="NZ_CP027806.1"/>
</dbReference>
<keyword evidence="3" id="KW-0804">Transcription</keyword>
<keyword evidence="1" id="KW-0805">Transcription regulation</keyword>
<dbReference type="AlphaFoldDB" id="A0A345ULJ7"/>
<dbReference type="Gene3D" id="3.40.50.2300">
    <property type="match status" value="2"/>
</dbReference>
<evidence type="ECO:0000256" key="3">
    <source>
        <dbReference type="ARBA" id="ARBA00023163"/>
    </source>
</evidence>
<dbReference type="SUPFAM" id="SSF47413">
    <property type="entry name" value="lambda repressor-like DNA-binding domains"/>
    <property type="match status" value="1"/>
</dbReference>
<dbReference type="Gene3D" id="1.10.260.40">
    <property type="entry name" value="lambda repressor-like DNA-binding domains"/>
    <property type="match status" value="1"/>
</dbReference>
<dbReference type="Pfam" id="PF00356">
    <property type="entry name" value="LacI"/>
    <property type="match status" value="1"/>
</dbReference>
<dbReference type="EMBL" id="CP027806">
    <property type="protein sequence ID" value="AXJ01349.1"/>
    <property type="molecule type" value="Genomic_DNA"/>
</dbReference>
<evidence type="ECO:0000256" key="1">
    <source>
        <dbReference type="ARBA" id="ARBA00023015"/>
    </source>
</evidence>
<dbReference type="CDD" id="cd06267">
    <property type="entry name" value="PBP1_LacI_sugar_binding-like"/>
    <property type="match status" value="1"/>
</dbReference>
<protein>
    <submittedName>
        <fullName evidence="5">Transcriptional regulator, LacI family</fullName>
    </submittedName>
</protein>
<dbReference type="CDD" id="cd01392">
    <property type="entry name" value="HTH_LacI"/>
    <property type="match status" value="1"/>
</dbReference>
<dbReference type="InterPro" id="IPR000843">
    <property type="entry name" value="HTH_LacI"/>
</dbReference>
<accession>A0A345ULJ7</accession>
<dbReference type="PANTHER" id="PTHR30146">
    <property type="entry name" value="LACI-RELATED TRANSCRIPTIONAL REPRESSOR"/>
    <property type="match status" value="1"/>
</dbReference>
<gene>
    <name evidence="5" type="ORF">CYPRO_2100</name>
</gene>
<dbReference type="InterPro" id="IPR010982">
    <property type="entry name" value="Lambda_DNA-bd_dom_sf"/>
</dbReference>
<organism evidence="5 6">
    <name type="scientific">Cyclonatronum proteinivorum</name>
    <dbReference type="NCBI Taxonomy" id="1457365"/>
    <lineage>
        <taxon>Bacteria</taxon>
        <taxon>Pseudomonadati</taxon>
        <taxon>Balneolota</taxon>
        <taxon>Balneolia</taxon>
        <taxon>Balneolales</taxon>
        <taxon>Cyclonatronaceae</taxon>
        <taxon>Cyclonatronum</taxon>
    </lineage>
</organism>
<dbReference type="InterPro" id="IPR046335">
    <property type="entry name" value="LacI/GalR-like_sensor"/>
</dbReference>
<dbReference type="Pfam" id="PF13377">
    <property type="entry name" value="Peripla_BP_3"/>
    <property type="match status" value="1"/>
</dbReference>
<evidence type="ECO:0000256" key="2">
    <source>
        <dbReference type="ARBA" id="ARBA00023125"/>
    </source>
</evidence>
<dbReference type="GO" id="GO:0003700">
    <property type="term" value="F:DNA-binding transcription factor activity"/>
    <property type="evidence" value="ECO:0007669"/>
    <property type="project" value="TreeGrafter"/>
</dbReference>
<dbReference type="GO" id="GO:0000976">
    <property type="term" value="F:transcription cis-regulatory region binding"/>
    <property type="evidence" value="ECO:0007669"/>
    <property type="project" value="TreeGrafter"/>
</dbReference>
<dbReference type="KEGG" id="cprv:CYPRO_2100"/>
<keyword evidence="2" id="KW-0238">DNA-binding</keyword>